<evidence type="ECO:0000256" key="1">
    <source>
        <dbReference type="ARBA" id="ARBA00023277"/>
    </source>
</evidence>
<reference evidence="3 4" key="1">
    <citation type="submission" date="2018-06" db="EMBL/GenBank/DDBJ databases">
        <authorList>
            <consortium name="Pathogen Informatics"/>
            <person name="Doyle S."/>
        </authorList>
    </citation>
    <scope>NUCLEOTIDE SEQUENCE [LARGE SCALE GENOMIC DNA]</scope>
    <source>
        <strain evidence="3 4">NCTC13291</strain>
    </source>
</reference>
<dbReference type="InterPro" id="IPR005338">
    <property type="entry name" value="Anhydro_N_Ac-Mur_kinase"/>
</dbReference>
<protein>
    <submittedName>
        <fullName evidence="3">Anhydro-N-acetylmuramic acid kinase</fullName>
        <ecNumber evidence="3">2.7.1.170</ecNumber>
    </submittedName>
</protein>
<dbReference type="GO" id="GO:0006040">
    <property type="term" value="P:amino sugar metabolic process"/>
    <property type="evidence" value="ECO:0007669"/>
    <property type="project" value="InterPro"/>
</dbReference>
<dbReference type="PANTHER" id="PTHR30605">
    <property type="entry name" value="ANHYDRO-N-ACETYLMURAMIC ACID KINASE"/>
    <property type="match status" value="1"/>
</dbReference>
<gene>
    <name evidence="3" type="primary">anmK_1</name>
    <name evidence="3" type="ORF">NCTC13291_00172</name>
</gene>
<evidence type="ECO:0000256" key="2">
    <source>
        <dbReference type="SAM" id="MobiDB-lite"/>
    </source>
</evidence>
<sequence>MVRRTRLQGTGLRTIGLRCPASLEGVEAALLETDGTVVAQAGPFRLLPHPPALRRVLRAALEAGPEEAWGGLGPAVERLVERCAEAVAAVAGPDGVATSGIIAPGVVALGFDGPGLAGCGRDGAPVPLMEGGFLARRLGLPVASGFGGGLAAGEDGRVILPSAYPALTAGLPRPLAILDLDGVARVTWLGPGDRWDSGEMLRFEAGPAGGPAEGWAEWSLEASGEDMSGRLAMAGRADGAVLARLIAHPGLRLGAAGPPEQGGPGGGDAGGAGSGEGDPGRARFDRAGFERALRRAGAMALPPADGAAVVVAYSALCVAEAARHLPGPPRQWLLAGRGRVNAALRRALAAVLEEPVRTVDAAGFDGMAFPSQALAVLAARAMQGLMAMPDGMVGEEGGQVR</sequence>
<dbReference type="GO" id="GO:0016301">
    <property type="term" value="F:kinase activity"/>
    <property type="evidence" value="ECO:0007669"/>
    <property type="project" value="UniProtKB-KW"/>
</dbReference>
<dbReference type="GO" id="GO:0005524">
    <property type="term" value="F:ATP binding"/>
    <property type="evidence" value="ECO:0007669"/>
    <property type="project" value="InterPro"/>
</dbReference>
<feature type="region of interest" description="Disordered" evidence="2">
    <location>
        <begin position="253"/>
        <end position="283"/>
    </location>
</feature>
<dbReference type="Gene3D" id="3.30.420.40">
    <property type="match status" value="2"/>
</dbReference>
<proteinExistence type="predicted"/>
<dbReference type="EC" id="2.7.1.170" evidence="3"/>
<feature type="compositionally biased region" description="Gly residues" evidence="2">
    <location>
        <begin position="260"/>
        <end position="277"/>
    </location>
</feature>
<dbReference type="EMBL" id="UGVN01000001">
    <property type="protein sequence ID" value="SUE37507.1"/>
    <property type="molecule type" value="Genomic_DNA"/>
</dbReference>
<keyword evidence="3" id="KW-0418">Kinase</keyword>
<dbReference type="GO" id="GO:0016773">
    <property type="term" value="F:phosphotransferase activity, alcohol group as acceptor"/>
    <property type="evidence" value="ECO:0007669"/>
    <property type="project" value="InterPro"/>
</dbReference>
<evidence type="ECO:0000313" key="3">
    <source>
        <dbReference type="EMBL" id="SUE37507.1"/>
    </source>
</evidence>
<dbReference type="GO" id="GO:0009254">
    <property type="term" value="P:peptidoglycan turnover"/>
    <property type="evidence" value="ECO:0007669"/>
    <property type="project" value="InterPro"/>
</dbReference>
<dbReference type="AlphaFoldDB" id="A0A379MXH2"/>
<dbReference type="GeneID" id="99635198"/>
<keyword evidence="1" id="KW-0119">Carbohydrate metabolism</keyword>
<dbReference type="RefSeq" id="WP_051004715.1">
    <property type="nucleotide sequence ID" value="NZ_AP031462.1"/>
</dbReference>
<keyword evidence="3" id="KW-0808">Transferase</keyword>
<evidence type="ECO:0000313" key="4">
    <source>
        <dbReference type="Proteomes" id="UP000254919"/>
    </source>
</evidence>
<dbReference type="Proteomes" id="UP000254919">
    <property type="component" value="Unassembled WGS sequence"/>
</dbReference>
<dbReference type="PANTHER" id="PTHR30605:SF0">
    <property type="entry name" value="ANHYDRO-N-ACETYLMURAMIC ACID KINASE"/>
    <property type="match status" value="1"/>
</dbReference>
<accession>A0A379MXH2</accession>
<name>A0A379MXH2_9PROT</name>
<organism evidence="3 4">
    <name type="scientific">Roseomonas mucosa</name>
    <dbReference type="NCBI Taxonomy" id="207340"/>
    <lineage>
        <taxon>Bacteria</taxon>
        <taxon>Pseudomonadati</taxon>
        <taxon>Pseudomonadota</taxon>
        <taxon>Alphaproteobacteria</taxon>
        <taxon>Acetobacterales</taxon>
        <taxon>Roseomonadaceae</taxon>
        <taxon>Roseomonas</taxon>
    </lineage>
</organism>
<dbReference type="Pfam" id="PF03702">
    <property type="entry name" value="AnmK"/>
    <property type="match status" value="2"/>
</dbReference>